<protein>
    <submittedName>
        <fullName evidence="1">Uncharacterized protein</fullName>
    </submittedName>
</protein>
<accession>A0ACC2KMG1</accession>
<sequence length="162" mass="17998">MMGLPWRFSKVLLLGLRKFEGRGGDGTRSLVKLSSIKLSHTHFSHESVLRSSKNDTSESRFLDDNGVVDDMDGYLNCLSLKYDSVWVTKPSWYFCKRPLCWHTRGTVTGLSTAVGARPNPNKSVEVTQPPTDSVSSLCFNPKGEMLGDAPDRKQCTKSSDIP</sequence>
<gene>
    <name evidence="1" type="ORF">MRB53_030762</name>
</gene>
<reference evidence="1 2" key="1">
    <citation type="journal article" date="2022" name="Hortic Res">
        <title>A haplotype resolved chromosomal level avocado genome allows analysis of novel avocado genes.</title>
        <authorList>
            <person name="Nath O."/>
            <person name="Fletcher S.J."/>
            <person name="Hayward A."/>
            <person name="Shaw L.M."/>
            <person name="Masouleh A.K."/>
            <person name="Furtado A."/>
            <person name="Henry R.J."/>
            <person name="Mitter N."/>
        </authorList>
    </citation>
    <scope>NUCLEOTIDE SEQUENCE [LARGE SCALE GENOMIC DNA]</scope>
    <source>
        <strain evidence="2">cv. Hass</strain>
    </source>
</reference>
<evidence type="ECO:0000313" key="1">
    <source>
        <dbReference type="EMBL" id="KAJ8622233.1"/>
    </source>
</evidence>
<keyword evidence="2" id="KW-1185">Reference proteome</keyword>
<organism evidence="1 2">
    <name type="scientific">Persea americana</name>
    <name type="common">Avocado</name>
    <dbReference type="NCBI Taxonomy" id="3435"/>
    <lineage>
        <taxon>Eukaryota</taxon>
        <taxon>Viridiplantae</taxon>
        <taxon>Streptophyta</taxon>
        <taxon>Embryophyta</taxon>
        <taxon>Tracheophyta</taxon>
        <taxon>Spermatophyta</taxon>
        <taxon>Magnoliopsida</taxon>
        <taxon>Magnoliidae</taxon>
        <taxon>Laurales</taxon>
        <taxon>Lauraceae</taxon>
        <taxon>Persea</taxon>
    </lineage>
</organism>
<name>A0ACC2KMG1_PERAE</name>
<proteinExistence type="predicted"/>
<evidence type="ECO:0000313" key="2">
    <source>
        <dbReference type="Proteomes" id="UP001234297"/>
    </source>
</evidence>
<dbReference type="EMBL" id="CM056818">
    <property type="protein sequence ID" value="KAJ8622233.1"/>
    <property type="molecule type" value="Genomic_DNA"/>
</dbReference>
<dbReference type="Proteomes" id="UP001234297">
    <property type="component" value="Chromosome 10"/>
</dbReference>
<comment type="caution">
    <text evidence="1">The sequence shown here is derived from an EMBL/GenBank/DDBJ whole genome shotgun (WGS) entry which is preliminary data.</text>
</comment>